<dbReference type="Gene3D" id="1.20.140.160">
    <property type="match status" value="1"/>
</dbReference>
<dbReference type="Proteomes" id="UP000677244">
    <property type="component" value="Unassembled WGS sequence"/>
</dbReference>
<organism evidence="2 3">
    <name type="scientific">Niastella soli</name>
    <dbReference type="NCBI Taxonomy" id="2821487"/>
    <lineage>
        <taxon>Bacteria</taxon>
        <taxon>Pseudomonadati</taxon>
        <taxon>Bacteroidota</taxon>
        <taxon>Chitinophagia</taxon>
        <taxon>Chitinophagales</taxon>
        <taxon>Chitinophagaceae</taxon>
        <taxon>Niastella</taxon>
    </lineage>
</organism>
<sequence>MKNEPIDEVVFLHGINCRDRIIAYEFYKLVFPKLCWAANDYLNDEHYAWDVVTAVFDRFMEEKETYGTLSHVEAVLYKRVCWASLDRLKALKRDKSNYGTSELDVVSDEEASIEDLIVKAEYYNLIREAMKTLPDNYSFVLEELFLKGTKSDEVARLLNTTNNAVYIIKNRALKRMYQILKDKSIIIILLLFFPPT</sequence>
<accession>A0ABS3Z3F7</accession>
<dbReference type="SUPFAM" id="SSF88659">
    <property type="entry name" value="Sigma3 and sigma4 domains of RNA polymerase sigma factors"/>
    <property type="match status" value="1"/>
</dbReference>
<gene>
    <name evidence="2" type="ORF">J7I42_30665</name>
</gene>
<dbReference type="RefSeq" id="WP_209143501.1">
    <property type="nucleotide sequence ID" value="NZ_JAGHKO010000014.1"/>
</dbReference>
<evidence type="ECO:0000313" key="2">
    <source>
        <dbReference type="EMBL" id="MBO9204691.1"/>
    </source>
</evidence>
<comment type="caution">
    <text evidence="2">The sequence shown here is derived from an EMBL/GenBank/DDBJ whole genome shotgun (WGS) entry which is preliminary data.</text>
</comment>
<evidence type="ECO:0000259" key="1">
    <source>
        <dbReference type="Pfam" id="PF08281"/>
    </source>
</evidence>
<dbReference type="NCBIfam" id="TIGR02937">
    <property type="entry name" value="sigma70-ECF"/>
    <property type="match status" value="1"/>
</dbReference>
<proteinExistence type="predicted"/>
<reference evidence="2 3" key="1">
    <citation type="submission" date="2021-03" db="EMBL/GenBank/DDBJ databases">
        <title>Assistant Professor.</title>
        <authorList>
            <person name="Huq M.A."/>
        </authorList>
    </citation>
    <scope>NUCLEOTIDE SEQUENCE [LARGE SCALE GENOMIC DNA]</scope>
    <source>
        <strain evidence="2 3">MAH-29</strain>
    </source>
</reference>
<dbReference type="InterPro" id="IPR013249">
    <property type="entry name" value="RNA_pol_sigma70_r4_t2"/>
</dbReference>
<feature type="domain" description="RNA polymerase sigma factor 70 region 4 type 2" evidence="1">
    <location>
        <begin position="124"/>
        <end position="176"/>
    </location>
</feature>
<dbReference type="Pfam" id="PF08281">
    <property type="entry name" value="Sigma70_r4_2"/>
    <property type="match status" value="1"/>
</dbReference>
<dbReference type="InterPro" id="IPR014284">
    <property type="entry name" value="RNA_pol_sigma-70_dom"/>
</dbReference>
<evidence type="ECO:0000313" key="3">
    <source>
        <dbReference type="Proteomes" id="UP000677244"/>
    </source>
</evidence>
<name>A0ABS3Z3F7_9BACT</name>
<protein>
    <submittedName>
        <fullName evidence="2">Sigma-70 family RNA polymerase sigma factor</fullName>
    </submittedName>
</protein>
<dbReference type="InterPro" id="IPR013324">
    <property type="entry name" value="RNA_pol_sigma_r3/r4-like"/>
</dbReference>
<dbReference type="EMBL" id="JAGHKO010000014">
    <property type="protein sequence ID" value="MBO9204691.1"/>
    <property type="molecule type" value="Genomic_DNA"/>
</dbReference>
<keyword evidence="3" id="KW-1185">Reference proteome</keyword>